<keyword evidence="1" id="KW-0418">Kinase</keyword>
<gene>
    <name evidence="1" type="ORF">A9K55_008803</name>
</gene>
<dbReference type="VEuPathDB" id="FungiDB:A9K55_008803"/>
<evidence type="ECO:0000313" key="1">
    <source>
        <dbReference type="EMBL" id="ATY61764.1"/>
    </source>
</evidence>
<keyword evidence="1" id="KW-0808">Transferase</keyword>
<evidence type="ECO:0000313" key="2">
    <source>
        <dbReference type="Proteomes" id="UP000323067"/>
    </source>
</evidence>
<reference evidence="1 2" key="1">
    <citation type="journal article" date="2017" name="BMC Genomics">
        <title>Chromosome level assembly and secondary metabolite potential of the parasitic fungus Cordyceps militaris.</title>
        <authorList>
            <person name="Kramer G.J."/>
            <person name="Nodwell J.R."/>
        </authorList>
    </citation>
    <scope>NUCLEOTIDE SEQUENCE [LARGE SCALE GENOMIC DNA]</scope>
    <source>
        <strain evidence="1 2">ATCC 34164</strain>
    </source>
</reference>
<organism evidence="1 2">
    <name type="scientific">Cordyceps militaris</name>
    <name type="common">Caterpillar fungus</name>
    <name type="synonym">Clavaria militaris</name>
    <dbReference type="NCBI Taxonomy" id="73501"/>
    <lineage>
        <taxon>Eukaryota</taxon>
        <taxon>Fungi</taxon>
        <taxon>Dikarya</taxon>
        <taxon>Ascomycota</taxon>
        <taxon>Pezizomycotina</taxon>
        <taxon>Sordariomycetes</taxon>
        <taxon>Hypocreomycetidae</taxon>
        <taxon>Hypocreales</taxon>
        <taxon>Cordycipitaceae</taxon>
        <taxon>Cordyceps</taxon>
    </lineage>
</organism>
<dbReference type="AlphaFoldDB" id="A0A2H4SF73"/>
<sequence length="297" mass="32485">MREQWPFGGLSWAIAEANQQRTVGPSWGRIIPRMRVWFGSIRVDNWQLNVSKGRICRRPIRGRGVLQGSGSRGGMRGPERALTAGRCEATGELLRTREMGERMGMQCRLCVGDLPARGWKKEEERRDKIDEACRAFAVEVEDEGEWWRPRASFLGGMQSGPDVLGGEAFKGLTGLTGLTVGVLGGLKGVSEGFGGFRVALGGGLLAVTIATTAGKGNDFTISLTYRDLKDGWASGQQWAFPPTDTSRILLLNSYLLTDSFLHTLAAASTLHHGFIKHIHSHAIILALVYAMLPFLDC</sequence>
<dbReference type="VEuPathDB" id="FungiDB:CCM_06510"/>
<accession>A0A2H4SF73</accession>
<proteinExistence type="predicted"/>
<dbReference type="Proteomes" id="UP000323067">
    <property type="component" value="Chromosome vii"/>
</dbReference>
<dbReference type="GO" id="GO:0016301">
    <property type="term" value="F:kinase activity"/>
    <property type="evidence" value="ECO:0007669"/>
    <property type="project" value="UniProtKB-KW"/>
</dbReference>
<protein>
    <submittedName>
        <fullName evidence="1">Kinase-like domain</fullName>
    </submittedName>
</protein>
<name>A0A2H4SF73_CORMI</name>
<dbReference type="EMBL" id="CP023324">
    <property type="protein sequence ID" value="ATY61764.1"/>
    <property type="molecule type" value="Genomic_DNA"/>
</dbReference>